<dbReference type="SUPFAM" id="SSF46689">
    <property type="entry name" value="Homeodomain-like"/>
    <property type="match status" value="1"/>
</dbReference>
<dbReference type="SUPFAM" id="SSF52540">
    <property type="entry name" value="P-loop containing nucleoside triphosphate hydrolases"/>
    <property type="match status" value="1"/>
</dbReference>
<dbReference type="InterPro" id="IPR058031">
    <property type="entry name" value="AAA_lid_NorR"/>
</dbReference>
<dbReference type="InterPro" id="IPR009057">
    <property type="entry name" value="Homeodomain-like_sf"/>
</dbReference>
<comment type="caution">
    <text evidence="6">The sequence shown here is derived from an EMBL/GenBank/DDBJ whole genome shotgun (WGS) entry which is preliminary data.</text>
</comment>
<evidence type="ECO:0000256" key="4">
    <source>
        <dbReference type="ARBA" id="ARBA00023163"/>
    </source>
</evidence>
<dbReference type="SMART" id="SM00382">
    <property type="entry name" value="AAA"/>
    <property type="match status" value="1"/>
</dbReference>
<evidence type="ECO:0000313" key="7">
    <source>
        <dbReference type="Proteomes" id="UP001465153"/>
    </source>
</evidence>
<dbReference type="SUPFAM" id="SSF111126">
    <property type="entry name" value="Ligand-binding domain in the NO signalling and Golgi transport"/>
    <property type="match status" value="1"/>
</dbReference>
<organism evidence="6 7">
    <name type="scientific">Sessilibacter corallicola</name>
    <dbReference type="NCBI Taxonomy" id="2904075"/>
    <lineage>
        <taxon>Bacteria</taxon>
        <taxon>Pseudomonadati</taxon>
        <taxon>Pseudomonadota</taxon>
        <taxon>Gammaproteobacteria</taxon>
        <taxon>Cellvibrionales</taxon>
        <taxon>Cellvibrionaceae</taxon>
        <taxon>Sessilibacter</taxon>
    </lineage>
</organism>
<feature type="domain" description="Sigma-54 factor interaction" evidence="5">
    <location>
        <begin position="230"/>
        <end position="459"/>
    </location>
</feature>
<dbReference type="InterPro" id="IPR004096">
    <property type="entry name" value="V4R"/>
</dbReference>
<evidence type="ECO:0000256" key="2">
    <source>
        <dbReference type="ARBA" id="ARBA00022840"/>
    </source>
</evidence>
<reference evidence="6 7" key="1">
    <citation type="submission" date="2024-04" db="EMBL/GenBank/DDBJ databases">
        <title>Draft genome sequence of Sessilibacter corallicola NBRC 116591.</title>
        <authorList>
            <person name="Miyakawa T."/>
            <person name="Kusuya Y."/>
            <person name="Miura T."/>
        </authorList>
    </citation>
    <scope>NUCLEOTIDE SEQUENCE [LARGE SCALE GENOMIC DNA]</scope>
    <source>
        <strain evidence="6 7">KU-00831-HH</strain>
    </source>
</reference>
<dbReference type="PROSITE" id="PS00688">
    <property type="entry name" value="SIGMA54_INTERACT_3"/>
    <property type="match status" value="1"/>
</dbReference>
<sequence length="576" mass="64814">MDALSVPLETQLSQQICFNEHDGQIWLGEQRMLLLQLAALAEFRKEQIDTLGLERAKGFFMRLGYSMGQKDAQLIRKLTDTNNLKELIRTGFDLHSLKGLVRIKEQRLELECDHRSFYAEYVMQDSYEAEMFINELGQLKEPVCWSLLGQASAFTSALLGQEILFKEITCRGCGDSSCLIIGKPADQWQDADVMRGYFQKSPIIEELYELQSQISVLRHKVENKSTLGNFRGQSAGYQQVCKLANRAAQANVTVLLLGETGVGKELVARAIHDSSPRKHQNFVAVNCAAIPPELIESELFGVEKGAFTGATQSREGKFERAHQGTIFLDEVVELSSRAQAALLRALQEGEIERVGDNHTRKIDTRIVAATNESLEQAVKKGKFRADLYYRLNVYPICIPALRDRKEDLPLLIEHFLKKYHAYYNKHTAGLSDDAIDVIMNYTWPGNVRELENLIERGLILTDAGEKITPQSLFPTLNSSSNAFTELSFTEAQTNQCQSNLANANTNENNPNENSQTSNNHWIETAINTSDSLEQIEQQLLDYALDKASGNVSEAARILGISRPTLAYRIRKIDERS</sequence>
<dbReference type="Pfam" id="PF06505">
    <property type="entry name" value="XylR_N"/>
    <property type="match status" value="1"/>
</dbReference>
<evidence type="ECO:0000256" key="3">
    <source>
        <dbReference type="ARBA" id="ARBA00023015"/>
    </source>
</evidence>
<evidence type="ECO:0000259" key="5">
    <source>
        <dbReference type="PROSITE" id="PS50045"/>
    </source>
</evidence>
<dbReference type="PROSITE" id="PS00675">
    <property type="entry name" value="SIGMA54_INTERACT_1"/>
    <property type="match status" value="1"/>
</dbReference>
<dbReference type="Pfam" id="PF00158">
    <property type="entry name" value="Sigma54_activat"/>
    <property type="match status" value="1"/>
</dbReference>
<dbReference type="PANTHER" id="PTHR32071">
    <property type="entry name" value="TRANSCRIPTIONAL REGULATORY PROTEIN"/>
    <property type="match status" value="1"/>
</dbReference>
<dbReference type="Gene3D" id="3.40.50.300">
    <property type="entry name" value="P-loop containing nucleotide triphosphate hydrolases"/>
    <property type="match status" value="1"/>
</dbReference>
<dbReference type="InterPro" id="IPR027417">
    <property type="entry name" value="P-loop_NTPase"/>
</dbReference>
<dbReference type="EMBL" id="BAABWN010000012">
    <property type="protein sequence ID" value="GAA6169471.1"/>
    <property type="molecule type" value="Genomic_DNA"/>
</dbReference>
<dbReference type="Pfam" id="PF02954">
    <property type="entry name" value="HTH_8"/>
    <property type="match status" value="1"/>
</dbReference>
<keyword evidence="3" id="KW-0805">Transcription regulation</keyword>
<dbReference type="Proteomes" id="UP001465153">
    <property type="component" value="Unassembled WGS sequence"/>
</dbReference>
<protein>
    <submittedName>
        <fullName evidence="6">Sigma-54-dependent Fis family transcriptional regulator</fullName>
    </submittedName>
</protein>
<dbReference type="PROSITE" id="PS50045">
    <property type="entry name" value="SIGMA54_INTERACT_4"/>
    <property type="match status" value="1"/>
</dbReference>
<dbReference type="InterPro" id="IPR003593">
    <property type="entry name" value="AAA+_ATPase"/>
</dbReference>
<dbReference type="CDD" id="cd00009">
    <property type="entry name" value="AAA"/>
    <property type="match status" value="1"/>
</dbReference>
<dbReference type="InterPro" id="IPR024096">
    <property type="entry name" value="NO_sig/Golgi_transp_ligand-bd"/>
</dbReference>
<dbReference type="Gene3D" id="1.10.8.60">
    <property type="match status" value="1"/>
</dbReference>
<evidence type="ECO:0000256" key="1">
    <source>
        <dbReference type="ARBA" id="ARBA00022741"/>
    </source>
</evidence>
<dbReference type="InterPro" id="IPR025944">
    <property type="entry name" value="Sigma_54_int_dom_CS"/>
</dbReference>
<dbReference type="InterPro" id="IPR002078">
    <property type="entry name" value="Sigma_54_int"/>
</dbReference>
<accession>A0ABQ0ACV1</accession>
<gene>
    <name evidence="6" type="ORF">NBRC116591_32820</name>
</gene>
<name>A0ABQ0ACV1_9GAMM</name>
<dbReference type="RefSeq" id="WP_353303985.1">
    <property type="nucleotide sequence ID" value="NZ_BAABWN010000012.1"/>
</dbReference>
<dbReference type="Gene3D" id="3.30.1380.20">
    <property type="entry name" value="Trafficking protein particle complex subunit 3"/>
    <property type="match status" value="1"/>
</dbReference>
<dbReference type="PRINTS" id="PR01590">
    <property type="entry name" value="HTHFIS"/>
</dbReference>
<dbReference type="PANTHER" id="PTHR32071:SF99">
    <property type="entry name" value="TRANSCRIPTIONAL REGULATORY PROTEIN"/>
    <property type="match status" value="1"/>
</dbReference>
<dbReference type="InterPro" id="IPR025662">
    <property type="entry name" value="Sigma_54_int_dom_ATP-bd_1"/>
</dbReference>
<dbReference type="Pfam" id="PF25601">
    <property type="entry name" value="AAA_lid_14"/>
    <property type="match status" value="1"/>
</dbReference>
<keyword evidence="4" id="KW-0804">Transcription</keyword>
<dbReference type="Gene3D" id="1.10.10.60">
    <property type="entry name" value="Homeodomain-like"/>
    <property type="match status" value="1"/>
</dbReference>
<evidence type="ECO:0000313" key="6">
    <source>
        <dbReference type="EMBL" id="GAA6169471.1"/>
    </source>
</evidence>
<keyword evidence="1" id="KW-0547">Nucleotide-binding</keyword>
<dbReference type="InterPro" id="IPR002197">
    <property type="entry name" value="HTH_Fis"/>
</dbReference>
<dbReference type="InterPro" id="IPR010523">
    <property type="entry name" value="XylR_N"/>
</dbReference>
<dbReference type="Pfam" id="PF02830">
    <property type="entry name" value="V4R"/>
    <property type="match status" value="1"/>
</dbReference>
<keyword evidence="7" id="KW-1185">Reference proteome</keyword>
<proteinExistence type="predicted"/>
<keyword evidence="2" id="KW-0067">ATP-binding</keyword>
<dbReference type="SMART" id="SM00989">
    <property type="entry name" value="V4R"/>
    <property type="match status" value="1"/>
</dbReference>